<evidence type="ECO:0000313" key="6">
    <source>
        <dbReference type="EMBL" id="MCY6959592.1"/>
    </source>
</evidence>
<name>A0ABT4DBB7_9CLOT</name>
<keyword evidence="7" id="KW-1185">Reference proteome</keyword>
<comment type="caution">
    <text evidence="6">The sequence shown here is derived from an EMBL/GenBank/DDBJ whole genome shotgun (WGS) entry which is preliminary data.</text>
</comment>
<evidence type="ECO:0000259" key="5">
    <source>
        <dbReference type="PROSITE" id="PS50110"/>
    </source>
</evidence>
<comment type="caution">
    <text evidence="4">Lacks conserved residue(s) required for the propagation of feature annotation.</text>
</comment>
<evidence type="ECO:0000313" key="7">
    <source>
        <dbReference type="Proteomes" id="UP001144612"/>
    </source>
</evidence>
<protein>
    <recommendedName>
        <fullName evidence="1">Stage 0 sporulation protein A homolog</fullName>
    </recommendedName>
</protein>
<dbReference type="EMBL" id="JAPQFJ010000014">
    <property type="protein sequence ID" value="MCY6959592.1"/>
    <property type="molecule type" value="Genomic_DNA"/>
</dbReference>
<accession>A0ABT4DBB7</accession>
<sequence length="260" mass="30127">MYTILHIEQSEFFCNIVEDQVRKKGYQYMCTNNFNEAYSILEKFYVDLIITSLSAKDGKVENFVTKVNKNINDKIPIFALTGGNLNNKKKKIIDLGVSDYIFKSDLANEVSERIDDVLEEQGNMKYLKEVEMAIIDDNFFETAIEEKLLNKYDIYNFDYYQSGKELIKSKNKYDVYLVDIILKDEFGTDIIRDIRRNNKDAVIIAVTSLNNPRTLASVLNAGADDYIPKPLDENLFIAKLKSNIRHYSYHGETFETSQGY</sequence>
<dbReference type="Proteomes" id="UP001144612">
    <property type="component" value="Unassembled WGS sequence"/>
</dbReference>
<dbReference type="Pfam" id="PF00072">
    <property type="entry name" value="Response_reg"/>
    <property type="match status" value="1"/>
</dbReference>
<dbReference type="InterPro" id="IPR001789">
    <property type="entry name" value="Sig_transdc_resp-reg_receiver"/>
</dbReference>
<dbReference type="SMART" id="SM00448">
    <property type="entry name" value="REC"/>
    <property type="match status" value="2"/>
</dbReference>
<evidence type="ECO:0000256" key="4">
    <source>
        <dbReference type="PROSITE-ProRule" id="PRU00169"/>
    </source>
</evidence>
<feature type="modified residue" description="4-aspartylphosphate" evidence="4">
    <location>
        <position position="179"/>
    </location>
</feature>
<evidence type="ECO:0000256" key="3">
    <source>
        <dbReference type="ARBA" id="ARBA00024867"/>
    </source>
</evidence>
<dbReference type="Gene3D" id="3.40.50.2300">
    <property type="match status" value="2"/>
</dbReference>
<dbReference type="PROSITE" id="PS50110">
    <property type="entry name" value="RESPONSE_REGULATORY"/>
    <property type="match status" value="2"/>
</dbReference>
<dbReference type="CDD" id="cd00156">
    <property type="entry name" value="REC"/>
    <property type="match status" value="1"/>
</dbReference>
<dbReference type="PANTHER" id="PTHR44591">
    <property type="entry name" value="STRESS RESPONSE REGULATOR PROTEIN 1"/>
    <property type="match status" value="1"/>
</dbReference>
<organism evidence="6 7">
    <name type="scientific">Clostridium brassicae</name>
    <dbReference type="NCBI Taxonomy" id="2999072"/>
    <lineage>
        <taxon>Bacteria</taxon>
        <taxon>Bacillati</taxon>
        <taxon>Bacillota</taxon>
        <taxon>Clostridia</taxon>
        <taxon>Eubacteriales</taxon>
        <taxon>Clostridiaceae</taxon>
        <taxon>Clostridium</taxon>
    </lineage>
</organism>
<reference evidence="6" key="1">
    <citation type="submission" date="2022-12" db="EMBL/GenBank/DDBJ databases">
        <title>Clostridium sp. nov., isolated from industrial wastewater.</title>
        <authorList>
            <person name="Jiayan W."/>
        </authorList>
    </citation>
    <scope>NUCLEOTIDE SEQUENCE</scope>
    <source>
        <strain evidence="6">ZC22-4</strain>
    </source>
</reference>
<dbReference type="PANTHER" id="PTHR44591:SF23">
    <property type="entry name" value="CHEY SUBFAMILY"/>
    <property type="match status" value="1"/>
</dbReference>
<dbReference type="RefSeq" id="WP_268062022.1">
    <property type="nucleotide sequence ID" value="NZ_JAPQFJ010000014.1"/>
</dbReference>
<evidence type="ECO:0000256" key="2">
    <source>
        <dbReference type="ARBA" id="ARBA00022553"/>
    </source>
</evidence>
<dbReference type="SUPFAM" id="SSF52172">
    <property type="entry name" value="CheY-like"/>
    <property type="match status" value="2"/>
</dbReference>
<dbReference type="InterPro" id="IPR011006">
    <property type="entry name" value="CheY-like_superfamily"/>
</dbReference>
<evidence type="ECO:0000256" key="1">
    <source>
        <dbReference type="ARBA" id="ARBA00018672"/>
    </source>
</evidence>
<gene>
    <name evidence="6" type="ORF">OW729_13310</name>
</gene>
<feature type="domain" description="Response regulatory" evidence="5">
    <location>
        <begin position="3"/>
        <end position="118"/>
    </location>
</feature>
<proteinExistence type="predicted"/>
<dbReference type="InterPro" id="IPR050595">
    <property type="entry name" value="Bact_response_regulator"/>
</dbReference>
<keyword evidence="2 4" id="KW-0597">Phosphoprotein</keyword>
<feature type="domain" description="Response regulatory" evidence="5">
    <location>
        <begin position="131"/>
        <end position="244"/>
    </location>
</feature>
<comment type="function">
    <text evidence="3">May play the central regulatory role in sporulation. It may be an element of the effector pathway responsible for the activation of sporulation genes in response to nutritional stress. Spo0A may act in concert with spo0H (a sigma factor) to control the expression of some genes that are critical to the sporulation process.</text>
</comment>